<keyword evidence="3" id="KW-1185">Reference proteome</keyword>
<accession>A0ABQ8BWQ2</accession>
<sequence>MIVASMTVVVTTPMKTEIGEDGFEKQWWWRDGNRGGGDERRCYRHCNSDRSSFVASSSPPLILFNLNLRTQITLATHTYQTQGTYLSSQAGNRPLQLFGSNEADHLHHY</sequence>
<dbReference type="Proteomes" id="UP000824890">
    <property type="component" value="Unassembled WGS sequence"/>
</dbReference>
<dbReference type="EMBL" id="JAGKQM010000009">
    <property type="protein sequence ID" value="KAH0909164.1"/>
    <property type="molecule type" value="Genomic_DNA"/>
</dbReference>
<organism evidence="1 3">
    <name type="scientific">Brassica napus</name>
    <name type="common">Rape</name>
    <dbReference type="NCBI Taxonomy" id="3708"/>
    <lineage>
        <taxon>Eukaryota</taxon>
        <taxon>Viridiplantae</taxon>
        <taxon>Streptophyta</taxon>
        <taxon>Embryophyta</taxon>
        <taxon>Tracheophyta</taxon>
        <taxon>Spermatophyta</taxon>
        <taxon>Magnoliopsida</taxon>
        <taxon>eudicotyledons</taxon>
        <taxon>Gunneridae</taxon>
        <taxon>Pentapetalae</taxon>
        <taxon>rosids</taxon>
        <taxon>malvids</taxon>
        <taxon>Brassicales</taxon>
        <taxon>Brassicaceae</taxon>
        <taxon>Brassiceae</taxon>
        <taxon>Brassica</taxon>
    </lineage>
</organism>
<evidence type="ECO:0000313" key="2">
    <source>
        <dbReference type="EMBL" id="KAH0929175.1"/>
    </source>
</evidence>
<name>A0ABQ8BWQ2_BRANA</name>
<protein>
    <submittedName>
        <fullName evidence="1">Uncharacterized protein</fullName>
    </submittedName>
</protein>
<evidence type="ECO:0000313" key="3">
    <source>
        <dbReference type="Proteomes" id="UP000824890"/>
    </source>
</evidence>
<proteinExistence type="predicted"/>
<dbReference type="EMBL" id="JAGKQM010000004">
    <property type="protein sequence ID" value="KAH0929175.1"/>
    <property type="molecule type" value="Genomic_DNA"/>
</dbReference>
<comment type="caution">
    <text evidence="1">The sequence shown here is derived from an EMBL/GenBank/DDBJ whole genome shotgun (WGS) entry which is preliminary data.</text>
</comment>
<evidence type="ECO:0000313" key="1">
    <source>
        <dbReference type="EMBL" id="KAH0909164.1"/>
    </source>
</evidence>
<reference evidence="1 3" key="1">
    <citation type="submission" date="2021-05" db="EMBL/GenBank/DDBJ databases">
        <title>Genome Assembly of Synthetic Allotetraploid Brassica napus Reveals Homoeologous Exchanges between Subgenomes.</title>
        <authorList>
            <person name="Davis J.T."/>
        </authorList>
    </citation>
    <scope>NUCLEOTIDE SEQUENCE [LARGE SCALE GENOMIC DNA]</scope>
    <source>
        <strain evidence="3">cv. Da-Ae</strain>
        <tissue evidence="1">Seedling</tissue>
    </source>
</reference>
<gene>
    <name evidence="2" type="ORF">HID58_014902</name>
    <name evidence="1" type="ORF">HID58_032485</name>
</gene>